<dbReference type="PANTHER" id="PTHR10807:SF128">
    <property type="entry name" value="PHOSPHATIDYLINOSITOL-3,5-BISPHOSPHATE 3-PHOSPHATASE"/>
    <property type="match status" value="1"/>
</dbReference>
<dbReference type="Proteomes" id="UP000183832">
    <property type="component" value="Unassembled WGS sequence"/>
</dbReference>
<organism evidence="12 13">
    <name type="scientific">Clunio marinus</name>
    <dbReference type="NCBI Taxonomy" id="568069"/>
    <lineage>
        <taxon>Eukaryota</taxon>
        <taxon>Metazoa</taxon>
        <taxon>Ecdysozoa</taxon>
        <taxon>Arthropoda</taxon>
        <taxon>Hexapoda</taxon>
        <taxon>Insecta</taxon>
        <taxon>Pterygota</taxon>
        <taxon>Neoptera</taxon>
        <taxon>Endopterygota</taxon>
        <taxon>Diptera</taxon>
        <taxon>Nematocera</taxon>
        <taxon>Chironomoidea</taxon>
        <taxon>Chironomidae</taxon>
        <taxon>Clunio</taxon>
    </lineage>
</organism>
<accession>A0A1J1HER9</accession>
<dbReference type="Pfam" id="PF06602">
    <property type="entry name" value="Myotub-related"/>
    <property type="match status" value="2"/>
</dbReference>
<feature type="active site" description="Phosphocysteine intermediate" evidence="9">
    <location>
        <position position="374"/>
    </location>
</feature>
<evidence type="ECO:0000256" key="8">
    <source>
        <dbReference type="ARBA" id="ARBA00023136"/>
    </source>
</evidence>
<name>A0A1J1HER9_9DIPT</name>
<evidence type="ECO:0000256" key="9">
    <source>
        <dbReference type="PIRSR" id="PIRSR630564-1"/>
    </source>
</evidence>
<dbReference type="GO" id="GO:0005737">
    <property type="term" value="C:cytoplasm"/>
    <property type="evidence" value="ECO:0007669"/>
    <property type="project" value="UniProtKB-SubCell"/>
</dbReference>
<dbReference type="GO" id="GO:0046856">
    <property type="term" value="P:phosphatidylinositol dephosphorylation"/>
    <property type="evidence" value="ECO:0007669"/>
    <property type="project" value="TreeGrafter"/>
</dbReference>
<evidence type="ECO:0000256" key="3">
    <source>
        <dbReference type="ARBA" id="ARBA00007471"/>
    </source>
</evidence>
<evidence type="ECO:0000256" key="4">
    <source>
        <dbReference type="ARBA" id="ARBA00012903"/>
    </source>
</evidence>
<dbReference type="Gene3D" id="2.30.29.30">
    <property type="entry name" value="Pleckstrin-homology domain (PH domain)/Phosphotyrosine-binding domain (PTB)"/>
    <property type="match status" value="2"/>
</dbReference>
<evidence type="ECO:0000256" key="6">
    <source>
        <dbReference type="ARBA" id="ARBA00022801"/>
    </source>
</evidence>
<dbReference type="PANTHER" id="PTHR10807">
    <property type="entry name" value="MYOTUBULARIN-RELATED"/>
    <property type="match status" value="1"/>
</dbReference>
<dbReference type="FunFam" id="2.30.29.30:FF:000038">
    <property type="entry name" value="Myotubularin 1, isoform CRA_a"/>
    <property type="match status" value="1"/>
</dbReference>
<dbReference type="OrthoDB" id="271628at2759"/>
<dbReference type="InterPro" id="IPR010569">
    <property type="entry name" value="Myotubularin-like_Pase_dom"/>
</dbReference>
<feature type="binding site" evidence="10">
    <location>
        <begin position="374"/>
        <end position="380"/>
    </location>
    <ligand>
        <name>substrate</name>
    </ligand>
</feature>
<keyword evidence="8" id="KW-0472">Membrane</keyword>
<feature type="binding site" evidence="10">
    <location>
        <begin position="312"/>
        <end position="313"/>
    </location>
    <ligand>
        <name>substrate</name>
    </ligand>
</feature>
<comment type="similarity">
    <text evidence="3">Belongs to the protein-tyrosine phosphatase family. Non-receptor class myotubularin subfamily.</text>
</comment>
<keyword evidence="6" id="KW-0378">Hydrolase</keyword>
<evidence type="ECO:0000256" key="2">
    <source>
        <dbReference type="ARBA" id="ARBA00004496"/>
    </source>
</evidence>
<dbReference type="CDD" id="cd14535">
    <property type="entry name" value="PTP-MTM1-like"/>
    <property type="match status" value="1"/>
</dbReference>
<feature type="binding site" evidence="10">
    <location>
        <begin position="287"/>
        <end position="290"/>
    </location>
    <ligand>
        <name>substrate</name>
    </ligand>
</feature>
<feature type="domain" description="Myotubularin phosphatase" evidence="11">
    <location>
        <begin position="159"/>
        <end position="540"/>
    </location>
</feature>
<evidence type="ECO:0000313" key="13">
    <source>
        <dbReference type="Proteomes" id="UP000183832"/>
    </source>
</evidence>
<evidence type="ECO:0000313" key="12">
    <source>
        <dbReference type="EMBL" id="CRK86447.1"/>
    </source>
</evidence>
<evidence type="ECO:0000256" key="5">
    <source>
        <dbReference type="ARBA" id="ARBA00022490"/>
    </source>
</evidence>
<reference evidence="12 13" key="1">
    <citation type="submission" date="2015-04" db="EMBL/GenBank/DDBJ databases">
        <authorList>
            <person name="Syromyatnikov M.Y."/>
            <person name="Popov V.N."/>
        </authorList>
    </citation>
    <scope>NUCLEOTIDE SEQUENCE [LARGE SCALE GENOMIC DNA]</scope>
</reference>
<dbReference type="PROSITE" id="PS00383">
    <property type="entry name" value="TYR_PHOSPHATASE_1"/>
    <property type="match status" value="2"/>
</dbReference>
<dbReference type="InterPro" id="IPR011993">
    <property type="entry name" value="PH-like_dom_sf"/>
</dbReference>
<dbReference type="Pfam" id="PF02893">
    <property type="entry name" value="GRAM"/>
    <property type="match status" value="2"/>
</dbReference>
<dbReference type="SMART" id="SM00568">
    <property type="entry name" value="GRAM"/>
    <property type="match status" value="2"/>
</dbReference>
<dbReference type="GO" id="GO:0004438">
    <property type="term" value="F:phosphatidylinositol-3-phosphate phosphatase activity"/>
    <property type="evidence" value="ECO:0007669"/>
    <property type="project" value="TreeGrafter"/>
</dbReference>
<evidence type="ECO:0000259" key="11">
    <source>
        <dbReference type="PROSITE" id="PS51339"/>
    </source>
</evidence>
<evidence type="ECO:0000256" key="7">
    <source>
        <dbReference type="ARBA" id="ARBA00023098"/>
    </source>
</evidence>
<dbReference type="STRING" id="568069.A0A1J1HER9"/>
<dbReference type="EC" id="3.1.3.95" evidence="4"/>
<keyword evidence="7" id="KW-0443">Lipid metabolism</keyword>
<protein>
    <recommendedName>
        <fullName evidence="4">phosphatidylinositol-3,5-bisphosphate 3-phosphatase</fullName>
        <ecNumber evidence="4">3.1.3.95</ecNumber>
    </recommendedName>
</protein>
<dbReference type="AlphaFoldDB" id="A0A1J1HER9"/>
<dbReference type="SUPFAM" id="SSF52799">
    <property type="entry name" value="(Phosphotyrosine protein) phosphatases II"/>
    <property type="match status" value="2"/>
</dbReference>
<dbReference type="InterPro" id="IPR029021">
    <property type="entry name" value="Prot-tyrosine_phosphatase-like"/>
</dbReference>
<dbReference type="CDD" id="cd13223">
    <property type="entry name" value="PH-GRAM_MTM-like"/>
    <property type="match status" value="1"/>
</dbReference>
<dbReference type="GO" id="GO:0052629">
    <property type="term" value="F:phosphatidylinositol-3,5-bisphosphate 3-phosphatase activity"/>
    <property type="evidence" value="ECO:0007669"/>
    <property type="project" value="UniProtKB-EC"/>
</dbReference>
<dbReference type="InterPro" id="IPR016130">
    <property type="entry name" value="Tyr_Pase_AS"/>
</dbReference>
<dbReference type="InterPro" id="IPR030564">
    <property type="entry name" value="Myotubularin"/>
</dbReference>
<proteinExistence type="inferred from homology"/>
<dbReference type="SMART" id="SM00404">
    <property type="entry name" value="PTPc_motif"/>
    <property type="match status" value="2"/>
</dbReference>
<gene>
    <name evidence="12" type="ORF">CLUMA_CG000046</name>
</gene>
<sequence>MSNDLNSKKASSTDSLNNDTMHSNISFQLLAGEVVQDINDVSYICPYYGPQRGTLTITNYRLHFKSNPLPHDKDPIQILDVPLGVVSRIEKVGGASSRGENSYGIDILCKDMRNLRFAHKQENHSRRTVFGKLQNFAFPLAHNEQLFAFYYAEKMLEDGWNIYEPIAEFRRMGLGANSNIEWRITKINQKYELCDSYPAVLAVPRSVSDDDLRPVANFRSRNRLPVLSWIHPTSLATITRCSQPLCGVSGKKSPEDENYINAIMEANPQSDKLSIMDARPSANAIANKAKGGGYESEDAYQNVELIFLDIHNIHVMRESLRKLKENCFPATDDQKWLSAVDNTMWLKHIKCVLAGAIRIVDRIENMKNSVVVHCSDGWDRTAQLTALAMLLLDPYYRTLKGFEVLIEKEWLSFGHKFQQRVGHGDINHSDADRSPVFLQFIDCVWQISRQMPHAMEFNEYFLITILDHLYSCRFGTFLKNTERERVQDDLKHTTVSLWSWINSSPEQYRNPLYGGIGNSVQTVLKPVASMRHIRLWKGLYCRWNPSMRTQDPIYQRTRELLALQDQLKRQVDEILEFITNKRAMNSETVENRLSSSNASNFTNLENRLGNISFQLLAGEQPQDINDASYICPYFGAQPGTLFITNYRFQFQPNRLNHEKSPFQVVDVPLGTVARIEKVGGSKSKGENAYGIDITCKDLRNVQFAFKQETHFRRAIVDKLQRFSFPFSNNSQIFAYDYKETFVENGWNVYDPVAELRRMKLGIDENIKWRITEANTNYELCDTYPKVLAVPRSVSDDDLRPVAKFRSRGRLPVLSWIHPTSHATITRCAQPLTGMKNKKSPEDESYIAAIKEANPKSDKLSIIDARPLANAIANKARGGGYESEDAYPDYEIVFVNIHSIHVMRESSKKLKEVCFPGTDDQKWLSSIDNTNWLKHIKCILSGAMGIVDRIENMKNSVLVHCSDGWDRTAQLTSVAILLLDPYYRTIRGFEILIEKEWLSFGHKFQQRIGHGDANHSDTERSPVFVQFIECVWQISRQFPRVMEFNEHFLITILDHLYSCRFGTFLKNNERERVQDDLKQNTVSLWSWINSSIGQYRNPLYEGETIQRVLKPVASMRHIRLWKGLYCRWDPTMKTKDPLMQRTRELLVLEEQLRKRVEETFNLLESTNGVMTQL</sequence>
<comment type="subcellular location">
    <subcellularLocation>
        <location evidence="2">Cytoplasm</location>
    </subcellularLocation>
    <subcellularLocation>
        <location evidence="1">Endomembrane system</location>
        <topology evidence="1">Peripheral membrane protein</topology>
    </subcellularLocation>
</comment>
<dbReference type="SUPFAM" id="SSF50729">
    <property type="entry name" value="PH domain-like"/>
    <property type="match status" value="2"/>
</dbReference>
<keyword evidence="13" id="KW-1185">Reference proteome</keyword>
<evidence type="ECO:0000256" key="1">
    <source>
        <dbReference type="ARBA" id="ARBA00004184"/>
    </source>
</evidence>
<dbReference type="EMBL" id="CVRI01000001">
    <property type="protein sequence ID" value="CRK86447.1"/>
    <property type="molecule type" value="Genomic_DNA"/>
</dbReference>
<dbReference type="GO" id="GO:0016020">
    <property type="term" value="C:membrane"/>
    <property type="evidence" value="ECO:0007669"/>
    <property type="project" value="TreeGrafter"/>
</dbReference>
<keyword evidence="5" id="KW-0963">Cytoplasm</keyword>
<evidence type="ECO:0000256" key="10">
    <source>
        <dbReference type="PIRSR" id="PIRSR630564-2"/>
    </source>
</evidence>
<feature type="domain" description="Myotubularin phosphatase" evidence="11">
    <location>
        <begin position="745"/>
        <end position="1124"/>
    </location>
</feature>
<dbReference type="InterPro" id="IPR003595">
    <property type="entry name" value="Tyr_Pase_cat"/>
</dbReference>
<dbReference type="InterPro" id="IPR004182">
    <property type="entry name" value="GRAM"/>
</dbReference>
<dbReference type="GO" id="GO:0012505">
    <property type="term" value="C:endomembrane system"/>
    <property type="evidence" value="ECO:0007669"/>
    <property type="project" value="UniProtKB-SubCell"/>
</dbReference>
<dbReference type="PROSITE" id="PS51339">
    <property type="entry name" value="PPASE_MYOTUBULARIN"/>
    <property type="match status" value="2"/>
</dbReference>